<evidence type="ECO:0000256" key="18">
    <source>
        <dbReference type="ARBA" id="ARBA00023268"/>
    </source>
</evidence>
<protein>
    <recommendedName>
        <fullName evidence="10">Multifunctional tryptophan biosynthesis protein</fullName>
        <ecNumber evidence="8">4.1.1.48</ecNumber>
        <ecNumber evidence="7">4.1.3.27</ecNumber>
        <ecNumber evidence="9">5.3.1.24</ecNumber>
    </recommendedName>
</protein>
<dbReference type="FunFam" id="3.20.20.70:FF:000024">
    <property type="entry name" value="Indole-3-glycerol phosphate synthase"/>
    <property type="match status" value="1"/>
</dbReference>
<dbReference type="InterPro" id="IPR011060">
    <property type="entry name" value="RibuloseP-bd_barrel"/>
</dbReference>
<dbReference type="NCBIfam" id="TIGR00566">
    <property type="entry name" value="trpG_papA"/>
    <property type="match status" value="1"/>
</dbReference>
<keyword evidence="16" id="KW-0413">Isomerase</keyword>
<keyword evidence="12" id="KW-0210">Decarboxylase</keyword>
<dbReference type="GO" id="GO:0005829">
    <property type="term" value="C:cytosol"/>
    <property type="evidence" value="ECO:0007669"/>
    <property type="project" value="TreeGrafter"/>
</dbReference>
<dbReference type="eggNOG" id="KOG0026">
    <property type="taxonomic scope" value="Eukaryota"/>
</dbReference>
<dbReference type="CDD" id="cd00331">
    <property type="entry name" value="IGPS"/>
    <property type="match status" value="1"/>
</dbReference>
<dbReference type="EC" id="5.3.1.24" evidence="9"/>
<dbReference type="eggNOG" id="KOG4202">
    <property type="taxonomic scope" value="Eukaryota"/>
</dbReference>
<dbReference type="MEROPS" id="C26.959"/>
<dbReference type="GO" id="GO:0004425">
    <property type="term" value="F:indole-3-glycerol-phosphate synthase activity"/>
    <property type="evidence" value="ECO:0007669"/>
    <property type="project" value="UniProtKB-EC"/>
</dbReference>
<dbReference type="RefSeq" id="XP_014565329.1">
    <property type="nucleotide sequence ID" value="XM_014709843.1"/>
</dbReference>
<dbReference type="OrthoDB" id="524799at2759"/>
<dbReference type="HOGENOM" id="CLU_007713_2_0_1"/>
<dbReference type="Pfam" id="PF00117">
    <property type="entry name" value="GATase"/>
    <property type="match status" value="1"/>
</dbReference>
<comment type="catalytic activity">
    <reaction evidence="1">
        <text>N-(5-phospho-beta-D-ribosyl)anthranilate = 1-(2-carboxyphenylamino)-1-deoxy-D-ribulose 5-phosphate</text>
        <dbReference type="Rhea" id="RHEA:21540"/>
        <dbReference type="ChEBI" id="CHEBI:18277"/>
        <dbReference type="ChEBI" id="CHEBI:58613"/>
        <dbReference type="EC" id="5.3.1.24"/>
    </reaction>
</comment>
<name>G7E2A8_MIXOS</name>
<evidence type="ECO:0000259" key="20">
    <source>
        <dbReference type="Pfam" id="PF00117"/>
    </source>
</evidence>
<dbReference type="InterPro" id="IPR013798">
    <property type="entry name" value="Indole-3-glycerol_P_synth_dom"/>
</dbReference>
<reference evidence="23 24" key="2">
    <citation type="journal article" date="2012" name="Open Biol.">
        <title>Characteristics of nucleosomes and linker DNA regions on the genome of the basidiomycete Mixia osmundae revealed by mono- and dinucleosome mapping.</title>
        <authorList>
            <person name="Nishida H."/>
            <person name="Kondo S."/>
            <person name="Matsumoto T."/>
            <person name="Suzuki Y."/>
            <person name="Yoshikawa H."/>
            <person name="Taylor T.D."/>
            <person name="Sugiyama J."/>
        </authorList>
    </citation>
    <scope>NUCLEOTIDE SEQUENCE [LARGE SCALE GENOMIC DNA]</scope>
    <source>
        <strain evidence="24">CBS 9802 / IAM 14324 / JCM 22182 / KY 12970</strain>
    </source>
</reference>
<dbReference type="SUPFAM" id="SSF51366">
    <property type="entry name" value="Ribulose-phoshate binding barrel"/>
    <property type="match status" value="2"/>
</dbReference>
<dbReference type="Gene3D" id="3.40.50.880">
    <property type="match status" value="1"/>
</dbReference>
<dbReference type="InterPro" id="IPR050472">
    <property type="entry name" value="Anth_synth/Amidotransfase"/>
</dbReference>
<dbReference type="FunCoup" id="G7E2A8">
    <property type="interactions" value="81"/>
</dbReference>
<evidence type="ECO:0000256" key="15">
    <source>
        <dbReference type="ARBA" id="ARBA00023141"/>
    </source>
</evidence>
<dbReference type="InterPro" id="IPR017926">
    <property type="entry name" value="GATASE"/>
</dbReference>
<dbReference type="SUPFAM" id="SSF52317">
    <property type="entry name" value="Class I glutamine amidotransferase-like"/>
    <property type="match status" value="1"/>
</dbReference>
<dbReference type="EC" id="4.1.1.48" evidence="8"/>
<keyword evidence="18" id="KW-0511">Multifunctional enzyme</keyword>
<dbReference type="PROSITE" id="PS00614">
    <property type="entry name" value="IGPS"/>
    <property type="match status" value="1"/>
</dbReference>
<evidence type="ECO:0000256" key="12">
    <source>
        <dbReference type="ARBA" id="ARBA00022793"/>
    </source>
</evidence>
<evidence type="ECO:0000256" key="11">
    <source>
        <dbReference type="ARBA" id="ARBA00022605"/>
    </source>
</evidence>
<dbReference type="CDD" id="cd00405">
    <property type="entry name" value="PRAI"/>
    <property type="match status" value="1"/>
</dbReference>
<dbReference type="PRINTS" id="PR00097">
    <property type="entry name" value="ANTSNTHASEII"/>
</dbReference>
<comment type="pathway">
    <text evidence="5">Amino-acid biosynthesis; L-tryptophan biosynthesis; L-tryptophan from chorismate: step 4/5.</text>
</comment>
<feature type="domain" description="N-(5'phosphoribosyl) anthranilate isomerase (PRAI)" evidence="22">
    <location>
        <begin position="594"/>
        <end position="780"/>
    </location>
</feature>
<evidence type="ECO:0000256" key="6">
    <source>
        <dbReference type="ARBA" id="ARBA00004873"/>
    </source>
</evidence>
<dbReference type="PRINTS" id="PR00096">
    <property type="entry name" value="GATASE"/>
</dbReference>
<evidence type="ECO:0000256" key="7">
    <source>
        <dbReference type="ARBA" id="ARBA00012266"/>
    </source>
</evidence>
<proteinExistence type="inferred from homology"/>
<dbReference type="InParanoid" id="G7E2A8"/>
<dbReference type="HAMAP" id="MF_00135">
    <property type="entry name" value="PRAI"/>
    <property type="match status" value="1"/>
</dbReference>
<dbReference type="CDD" id="cd01743">
    <property type="entry name" value="GATase1_Anthranilate_Synthase"/>
    <property type="match status" value="1"/>
</dbReference>
<evidence type="ECO:0000256" key="10">
    <source>
        <dbReference type="ARBA" id="ARBA00018819"/>
    </source>
</evidence>
<evidence type="ECO:0000313" key="24">
    <source>
        <dbReference type="Proteomes" id="UP000009131"/>
    </source>
</evidence>
<sequence length="785" mass="84347">MADVVLIDNADSFTWNLYEYLCRLGAHVTVYRSDLVSLAEVLAAHPQPSHLVISPGPGHPLRDSGISIPILQHFTGKVPILGVCMGLQCMYAQFGGIVDSVGEIIHGKTSAVTHDGKGIFKDVPQGIQSTRYHSLAGNLTSLPDVLEVTSRTQGGGMTANGHDVVMGIRHKVYAMEAVQYHPESILSEGGLAILNNFLQLTGSTWADNPQSGLAANKDALPKTNGTASQAPTILTKIFARRQADVAKAKRTPGRSPAELESQLELHVAPPLISFYDRLLQDGSSTADATSSQANSKVALLAEVKRASPSKGNILPPDSALSSATIGLQYATAGASAISVLTEPVWFKGCLEDMRAVRMVVQALPNRPAILRKDFIFDIYQIDEARLYGADTVLLIVAMLDDATLKKLYDHSLLRGMEPLVEVNNADELRRALAIGVKIIGVNNRNLHDFEVDMSTTSRMADVIRQQRGKETAREIILIALSGITSRTDVEQYMSQGVGAILVGESLMRSEDKSAFVRHLLGKKQNGHTAPAPSRTLVKICGVKTPEVALAAAKAGADFIGLIFAPKSKRFVDMQQARKVVDAIRQTPICDQQIPTSSNDWFASSAARLSRPLGRPRIVGVFQNAPLETVLHTVETLELDACQLHGTEPAEWAHLISVPVIRAFHVDQHMQQSDIAKDPSLAQASRPNLHALALFDTKIATDAQGLSGGAGKAFDWTVARMIADARTKDGLPALPFLLAGGIDVSNIASAIRQTQPWAVDISGGVETDGVKDIGKIEALLKAAREA</sequence>
<evidence type="ECO:0000256" key="13">
    <source>
        <dbReference type="ARBA" id="ARBA00022822"/>
    </source>
</evidence>
<dbReference type="InterPro" id="IPR001240">
    <property type="entry name" value="PRAI_dom"/>
</dbReference>
<evidence type="ECO:0000256" key="5">
    <source>
        <dbReference type="ARBA" id="ARBA00004696"/>
    </source>
</evidence>
<dbReference type="PANTHER" id="PTHR43418">
    <property type="entry name" value="MULTIFUNCTIONAL TRYPTOPHAN BIOSYNTHESIS PROTEIN-RELATED"/>
    <property type="match status" value="1"/>
</dbReference>
<evidence type="ECO:0000259" key="21">
    <source>
        <dbReference type="Pfam" id="PF00218"/>
    </source>
</evidence>
<dbReference type="EMBL" id="BABT02000110">
    <property type="protein sequence ID" value="GAA96968.1"/>
    <property type="molecule type" value="Genomic_DNA"/>
</dbReference>
<comment type="pathway">
    <text evidence="4">Amino-acid biosynthesis; L-tryptophan biosynthesis; L-tryptophan from chorismate: step 3/5.</text>
</comment>
<reference evidence="23 24" key="1">
    <citation type="journal article" date="2011" name="J. Gen. Appl. Microbiol.">
        <title>Draft genome sequencing of the enigmatic basidiomycete Mixia osmundae.</title>
        <authorList>
            <person name="Nishida H."/>
            <person name="Nagatsuka Y."/>
            <person name="Sugiyama J."/>
        </authorList>
    </citation>
    <scope>NUCLEOTIDE SEQUENCE [LARGE SCALE GENOMIC DNA]</scope>
    <source>
        <strain evidence="24">CBS 9802 / IAM 14324 / JCM 22182 / KY 12970</strain>
    </source>
</reference>
<evidence type="ECO:0000256" key="17">
    <source>
        <dbReference type="ARBA" id="ARBA00023239"/>
    </source>
</evidence>
<organism evidence="23 24">
    <name type="scientific">Mixia osmundae (strain CBS 9802 / IAM 14324 / JCM 22182 / KY 12970)</name>
    <dbReference type="NCBI Taxonomy" id="764103"/>
    <lineage>
        <taxon>Eukaryota</taxon>
        <taxon>Fungi</taxon>
        <taxon>Dikarya</taxon>
        <taxon>Basidiomycota</taxon>
        <taxon>Pucciniomycotina</taxon>
        <taxon>Mixiomycetes</taxon>
        <taxon>Mixiales</taxon>
        <taxon>Mixiaceae</taxon>
        <taxon>Mixia</taxon>
    </lineage>
</organism>
<comment type="catalytic activity">
    <reaction evidence="2">
        <text>1-(2-carboxyphenylamino)-1-deoxy-D-ribulose 5-phosphate + H(+) = (1S,2R)-1-C-(indol-3-yl)glycerol 3-phosphate + CO2 + H2O</text>
        <dbReference type="Rhea" id="RHEA:23476"/>
        <dbReference type="ChEBI" id="CHEBI:15377"/>
        <dbReference type="ChEBI" id="CHEBI:15378"/>
        <dbReference type="ChEBI" id="CHEBI:16526"/>
        <dbReference type="ChEBI" id="CHEBI:58613"/>
        <dbReference type="ChEBI" id="CHEBI:58866"/>
        <dbReference type="EC" id="4.1.1.48"/>
    </reaction>
</comment>
<dbReference type="UniPathway" id="UPA00035">
    <property type="reaction ID" value="UER00040"/>
</dbReference>
<keyword evidence="14" id="KW-0315">Glutamine amidotransferase</keyword>
<dbReference type="InterPro" id="IPR006221">
    <property type="entry name" value="TrpG/PapA_dom"/>
</dbReference>
<dbReference type="STRING" id="764103.G7E2A8"/>
<evidence type="ECO:0000256" key="14">
    <source>
        <dbReference type="ARBA" id="ARBA00022962"/>
    </source>
</evidence>
<dbReference type="OMA" id="EPIEWAN"/>
<dbReference type="FunFam" id="3.40.50.880:FF:000031">
    <property type="entry name" value="Multifunctional tryptophan biosynthesis protein"/>
    <property type="match status" value="1"/>
</dbReference>
<evidence type="ECO:0000313" key="23">
    <source>
        <dbReference type="EMBL" id="GAA96968.1"/>
    </source>
</evidence>
<evidence type="ECO:0000256" key="3">
    <source>
        <dbReference type="ARBA" id="ARBA00003272"/>
    </source>
</evidence>
<evidence type="ECO:0000256" key="16">
    <source>
        <dbReference type="ARBA" id="ARBA00023235"/>
    </source>
</evidence>
<feature type="domain" description="Indole-3-glycerol phosphate synthase" evidence="21">
    <location>
        <begin position="234"/>
        <end position="519"/>
    </location>
</feature>
<gene>
    <name evidence="23" type="primary">Mo03642</name>
    <name evidence="23" type="ORF">E5Q_03642</name>
</gene>
<comment type="pathway">
    <text evidence="6">Amino-acid biosynthesis; L-tryptophan biosynthesis; L-tryptophan from chorismate: step 1/5.</text>
</comment>
<evidence type="ECO:0000256" key="1">
    <source>
        <dbReference type="ARBA" id="ARBA00001164"/>
    </source>
</evidence>
<comment type="catalytic activity">
    <reaction evidence="19">
        <text>chorismate + L-glutamine = anthranilate + pyruvate + L-glutamate + H(+)</text>
        <dbReference type="Rhea" id="RHEA:21732"/>
        <dbReference type="ChEBI" id="CHEBI:15361"/>
        <dbReference type="ChEBI" id="CHEBI:15378"/>
        <dbReference type="ChEBI" id="CHEBI:16567"/>
        <dbReference type="ChEBI" id="CHEBI:29748"/>
        <dbReference type="ChEBI" id="CHEBI:29985"/>
        <dbReference type="ChEBI" id="CHEBI:58359"/>
        <dbReference type="EC" id="4.1.3.27"/>
    </reaction>
</comment>
<dbReference type="Pfam" id="PF00218">
    <property type="entry name" value="IGPS"/>
    <property type="match status" value="1"/>
</dbReference>
<dbReference type="AlphaFoldDB" id="G7E2A8"/>
<comment type="function">
    <text evidence="3">Trifunctional enzyme bearing the Gln amidotransferase (GATase) domain of anthranilate synthase, indole-glycerolphosphate synthase, and phosphoribosylanthranilate isomerase activities.</text>
</comment>
<dbReference type="EC" id="4.1.3.27" evidence="7"/>
<evidence type="ECO:0000259" key="22">
    <source>
        <dbReference type="Pfam" id="PF00697"/>
    </source>
</evidence>
<dbReference type="eggNOG" id="KOG4201">
    <property type="taxonomic scope" value="Eukaryota"/>
</dbReference>
<dbReference type="PROSITE" id="PS51273">
    <property type="entry name" value="GATASE_TYPE_1"/>
    <property type="match status" value="1"/>
</dbReference>
<feature type="domain" description="Glutamine amidotransferase" evidence="20">
    <location>
        <begin position="5"/>
        <end position="198"/>
    </location>
</feature>
<dbReference type="GO" id="GO:0000162">
    <property type="term" value="P:L-tryptophan biosynthetic process"/>
    <property type="evidence" value="ECO:0007669"/>
    <property type="project" value="UniProtKB-UniPathway"/>
</dbReference>
<keyword evidence="24" id="KW-1185">Reference proteome</keyword>
<evidence type="ECO:0000256" key="9">
    <source>
        <dbReference type="ARBA" id="ARBA00012572"/>
    </source>
</evidence>
<dbReference type="Pfam" id="PF00697">
    <property type="entry name" value="PRAI"/>
    <property type="match status" value="1"/>
</dbReference>
<evidence type="ECO:0000256" key="2">
    <source>
        <dbReference type="ARBA" id="ARBA00001633"/>
    </source>
</evidence>
<keyword evidence="11" id="KW-0028">Amino-acid biosynthesis</keyword>
<keyword evidence="13" id="KW-0822">Tryptophan biosynthesis</keyword>
<accession>G7E2A8</accession>
<dbReference type="Gene3D" id="3.20.20.70">
    <property type="entry name" value="Aldolase class I"/>
    <property type="match status" value="2"/>
</dbReference>
<dbReference type="GO" id="GO:0004640">
    <property type="term" value="F:phosphoribosylanthranilate isomerase activity"/>
    <property type="evidence" value="ECO:0007669"/>
    <property type="project" value="UniProtKB-EC"/>
</dbReference>
<evidence type="ECO:0000256" key="8">
    <source>
        <dbReference type="ARBA" id="ARBA00012362"/>
    </source>
</evidence>
<dbReference type="Proteomes" id="UP000009131">
    <property type="component" value="Unassembled WGS sequence"/>
</dbReference>
<comment type="caution">
    <text evidence="23">The sequence shown here is derived from an EMBL/GenBank/DDBJ whole genome shotgun (WGS) entry which is preliminary data.</text>
</comment>
<evidence type="ECO:0000256" key="4">
    <source>
        <dbReference type="ARBA" id="ARBA00004664"/>
    </source>
</evidence>
<dbReference type="InterPro" id="IPR029062">
    <property type="entry name" value="Class_I_gatase-like"/>
</dbReference>
<keyword evidence="17" id="KW-0456">Lyase</keyword>
<evidence type="ECO:0000256" key="19">
    <source>
        <dbReference type="ARBA" id="ARBA00047683"/>
    </source>
</evidence>
<dbReference type="GO" id="GO:0004049">
    <property type="term" value="F:anthranilate synthase activity"/>
    <property type="evidence" value="ECO:0007669"/>
    <property type="project" value="UniProtKB-EC"/>
</dbReference>
<dbReference type="InterPro" id="IPR001468">
    <property type="entry name" value="Indole-3-GlycerolPSynthase_CS"/>
</dbReference>
<dbReference type="PANTHER" id="PTHR43418:SF4">
    <property type="entry name" value="MULTIFUNCTIONAL TRYPTOPHAN BIOSYNTHESIS PROTEIN"/>
    <property type="match status" value="1"/>
</dbReference>
<keyword evidence="15" id="KW-0057">Aromatic amino acid biosynthesis</keyword>
<dbReference type="InterPro" id="IPR013785">
    <property type="entry name" value="Aldolase_TIM"/>
</dbReference>